<dbReference type="EMBL" id="CP015405">
    <property type="protein sequence ID" value="ANU77720.1"/>
    <property type="molecule type" value="Genomic_DNA"/>
</dbReference>
<gene>
    <name evidence="2" type="ORF">A4V09_19400</name>
</gene>
<dbReference type="InterPro" id="IPR007577">
    <property type="entry name" value="GlycoTrfase_DXD_sugar-bd_CS"/>
</dbReference>
<organism evidence="2 3">
    <name type="scientific">Blautia pseudococcoides</name>
    <dbReference type="NCBI Taxonomy" id="1796616"/>
    <lineage>
        <taxon>Bacteria</taxon>
        <taxon>Bacillati</taxon>
        <taxon>Bacillota</taxon>
        <taxon>Clostridia</taxon>
        <taxon>Lachnospirales</taxon>
        <taxon>Lachnospiraceae</taxon>
        <taxon>Blautia</taxon>
    </lineage>
</organism>
<keyword evidence="1 2" id="KW-0808">Transferase</keyword>
<proteinExistence type="predicted"/>
<sequence length="232" mass="27195">MIPKKIHYCWFGKGTKPKLTEKCIVSWKKYCPDYEIIEWNEDNFKINTNPYTEWCYENKKYAFLSDYIRLAVIEEYGGIYLDTDVELIRSLDDLLRYPAYFGFETNEYVNTGLGFGAEAHNVIVQQMIKEYEKLSDGKHGTIGCPHLNTDALLKFGILKNGKNQTNKYGVILSSDYFNPYDAPTGRLNIVKQTYSIHWYAGTWMSKKQRIRSNIGRPLHRILGKDFMRFFGR</sequence>
<evidence type="ECO:0000313" key="2">
    <source>
        <dbReference type="EMBL" id="ANU77720.1"/>
    </source>
</evidence>
<dbReference type="SUPFAM" id="SSF53448">
    <property type="entry name" value="Nucleotide-diphospho-sugar transferases"/>
    <property type="match status" value="1"/>
</dbReference>
<protein>
    <submittedName>
        <fullName evidence="2">Glycosyl transferase</fullName>
    </submittedName>
</protein>
<dbReference type="OrthoDB" id="9802987at2"/>
<dbReference type="Proteomes" id="UP000092574">
    <property type="component" value="Chromosome"/>
</dbReference>
<reference evidence="2" key="1">
    <citation type="submission" date="2017-04" db="EMBL/GenBank/DDBJ databases">
        <title>Complete Genome Sequences of Twelve Strains of a Stable Defined Moderately Diverse Mouse Microbiota 2 (sDMDMm2).</title>
        <authorList>
            <person name="Uchimura Y."/>
            <person name="Wyss M."/>
            <person name="Brugiroux S."/>
            <person name="Limenitakis J.P."/>
            <person name="Stecher B."/>
            <person name="McCoy K.D."/>
            <person name="Macpherson A.J."/>
        </authorList>
    </citation>
    <scope>NUCLEOTIDE SEQUENCE</scope>
    <source>
        <strain evidence="2">YL58</strain>
    </source>
</reference>
<dbReference type="Pfam" id="PF04488">
    <property type="entry name" value="Gly_transf_sug"/>
    <property type="match status" value="1"/>
</dbReference>
<dbReference type="STRING" id="1796616.A4V09_19400"/>
<dbReference type="InterPro" id="IPR029044">
    <property type="entry name" value="Nucleotide-diphossugar_trans"/>
</dbReference>
<dbReference type="PANTHER" id="PTHR32385:SF15">
    <property type="entry name" value="INOSITOL PHOSPHOCERAMIDE MANNOSYLTRANSFERASE 1"/>
    <property type="match status" value="1"/>
</dbReference>
<evidence type="ECO:0000313" key="3">
    <source>
        <dbReference type="Proteomes" id="UP000092574"/>
    </source>
</evidence>
<dbReference type="GO" id="GO:0051999">
    <property type="term" value="P:mannosyl-inositol phosphorylceramide biosynthetic process"/>
    <property type="evidence" value="ECO:0007669"/>
    <property type="project" value="TreeGrafter"/>
</dbReference>
<evidence type="ECO:0000256" key="1">
    <source>
        <dbReference type="ARBA" id="ARBA00022679"/>
    </source>
</evidence>
<accession>A0A1C7IDG1</accession>
<dbReference type="Gene3D" id="3.90.550.20">
    <property type="match status" value="1"/>
</dbReference>
<dbReference type="KEGG" id="byl:A4V09_19400"/>
<name>A0A1C7IDG1_9FIRM</name>
<dbReference type="AlphaFoldDB" id="A0A1C7IDG1"/>
<dbReference type="GO" id="GO:0016020">
    <property type="term" value="C:membrane"/>
    <property type="evidence" value="ECO:0007669"/>
    <property type="project" value="GOC"/>
</dbReference>
<dbReference type="PANTHER" id="PTHR32385">
    <property type="entry name" value="MANNOSYL PHOSPHORYLINOSITOL CERAMIDE SYNTHASE"/>
    <property type="match status" value="1"/>
</dbReference>
<dbReference type="GO" id="GO:0000030">
    <property type="term" value="F:mannosyltransferase activity"/>
    <property type="evidence" value="ECO:0007669"/>
    <property type="project" value="TreeGrafter"/>
</dbReference>
<dbReference type="InterPro" id="IPR051706">
    <property type="entry name" value="Glycosyltransferase_domain"/>
</dbReference>
<keyword evidence="3" id="KW-1185">Reference proteome</keyword>
<dbReference type="RefSeq" id="WP_065543825.1">
    <property type="nucleotide sequence ID" value="NZ_CP015405.2"/>
</dbReference>